<dbReference type="InterPro" id="IPR028322">
    <property type="entry name" value="PNRC-like_rgn"/>
</dbReference>
<sequence length="459" mass="49310">MSTQSPHPPTPKGSRNNRRPKKNFTPNAQKVAHLTTPPSSPPRNMSPGGITTDSSNNIQSSKKKPPRSTKKPRDVNRASPAPNNGHRHTSSQPSVTTPQLKEGAHYAGPTFHASPAPSALPIPSFFSKSVPDSDLPPTLETDSDTADMEPDLDTTPSKPKARRTPMSEDQKPTPLDFLFKAAVQARNSPSAGSPEVSNRVRSPQTDSKALHAHPDAMPGGIFPFEMENSGRPSSSQIGPSFAPSYQDRMNALRSSSSPSQSPSPSEDQRRMKTEELKHLLLNPRPQKPPSSVSSPYESPGSFRGQQNTPSHVVPHYATPMRTTSGPPATFSHGFPAGPQPPMPHNAGRPPFPYTQSSGLQQVRNSNSPLKREVPPPNSYVSGVSSPAPYGNPYMAHPPQHPSYASPPARYPSASVEMPTNSPSPSKSTDTKKMEDDLRRILKLDGPSGLPSSGMQSSFA</sequence>
<feature type="compositionally biased region" description="Polar residues" evidence="1">
    <location>
        <begin position="353"/>
        <end position="368"/>
    </location>
</feature>
<feature type="compositionally biased region" description="Basic and acidic residues" evidence="1">
    <location>
        <begin position="266"/>
        <end position="278"/>
    </location>
</feature>
<dbReference type="EMBL" id="JAPMSZ010000012">
    <property type="protein sequence ID" value="KAJ5081377.1"/>
    <property type="molecule type" value="Genomic_DNA"/>
</dbReference>
<feature type="compositionally biased region" description="Low complexity" evidence="1">
    <location>
        <begin position="254"/>
        <end position="265"/>
    </location>
</feature>
<evidence type="ECO:0000313" key="3">
    <source>
        <dbReference type="Proteomes" id="UP001141434"/>
    </source>
</evidence>
<dbReference type="OrthoDB" id="2142961at2759"/>
<feature type="compositionally biased region" description="Polar residues" evidence="1">
    <location>
        <begin position="90"/>
        <end position="99"/>
    </location>
</feature>
<reference evidence="2" key="1">
    <citation type="submission" date="2022-11" db="EMBL/GenBank/DDBJ databases">
        <authorList>
            <person name="Petersen C."/>
        </authorList>
    </citation>
    <scope>NUCLEOTIDE SEQUENCE</scope>
    <source>
        <strain evidence="2">IBT 34128</strain>
    </source>
</reference>
<feature type="compositionally biased region" description="Basic and acidic residues" evidence="1">
    <location>
        <begin position="428"/>
        <end position="442"/>
    </location>
</feature>
<feature type="compositionally biased region" description="Low complexity" evidence="1">
    <location>
        <begin position="289"/>
        <end position="301"/>
    </location>
</feature>
<feature type="compositionally biased region" description="Acidic residues" evidence="1">
    <location>
        <begin position="141"/>
        <end position="152"/>
    </location>
</feature>
<accession>A0A9W9JU67</accession>
<dbReference type="PANTHER" id="PTHR35361">
    <property type="entry name" value="OS08G0443700 PROTEIN"/>
    <property type="match status" value="1"/>
</dbReference>
<feature type="compositionally biased region" description="Polar residues" evidence="1">
    <location>
        <begin position="449"/>
        <end position="459"/>
    </location>
</feature>
<dbReference type="RefSeq" id="XP_056506664.1">
    <property type="nucleotide sequence ID" value="XM_056660166.1"/>
</dbReference>
<dbReference type="AlphaFoldDB" id="A0A9W9JU67"/>
<comment type="caution">
    <text evidence="2">The sequence shown here is derived from an EMBL/GenBank/DDBJ whole genome shotgun (WGS) entry which is preliminary data.</text>
</comment>
<feature type="compositionally biased region" description="Polar residues" evidence="1">
    <location>
        <begin position="49"/>
        <end position="59"/>
    </location>
</feature>
<dbReference type="Pfam" id="PF15365">
    <property type="entry name" value="PNRC"/>
    <property type="match status" value="1"/>
</dbReference>
<feature type="compositionally biased region" description="Pro residues" evidence="1">
    <location>
        <begin position="1"/>
        <end position="11"/>
    </location>
</feature>
<protein>
    <submittedName>
        <fullName evidence="2">Uncharacterized protein</fullName>
    </submittedName>
</protein>
<organism evidence="2 3">
    <name type="scientific">Penicillium alfredii</name>
    <dbReference type="NCBI Taxonomy" id="1506179"/>
    <lineage>
        <taxon>Eukaryota</taxon>
        <taxon>Fungi</taxon>
        <taxon>Dikarya</taxon>
        <taxon>Ascomycota</taxon>
        <taxon>Pezizomycotina</taxon>
        <taxon>Eurotiomycetes</taxon>
        <taxon>Eurotiomycetidae</taxon>
        <taxon>Eurotiales</taxon>
        <taxon>Aspergillaceae</taxon>
        <taxon>Penicillium</taxon>
    </lineage>
</organism>
<reference evidence="2" key="2">
    <citation type="journal article" date="2023" name="IMA Fungus">
        <title>Comparative genomic study of the Penicillium genus elucidates a diverse pangenome and 15 lateral gene transfer events.</title>
        <authorList>
            <person name="Petersen C."/>
            <person name="Sorensen T."/>
            <person name="Nielsen M.R."/>
            <person name="Sondergaard T.E."/>
            <person name="Sorensen J.L."/>
            <person name="Fitzpatrick D.A."/>
            <person name="Frisvad J.C."/>
            <person name="Nielsen K.L."/>
        </authorList>
    </citation>
    <scope>NUCLEOTIDE SEQUENCE</scope>
    <source>
        <strain evidence="2">IBT 34128</strain>
    </source>
</reference>
<dbReference type="Proteomes" id="UP001141434">
    <property type="component" value="Unassembled WGS sequence"/>
</dbReference>
<feature type="compositionally biased region" description="Low complexity" evidence="1">
    <location>
        <begin position="401"/>
        <end position="427"/>
    </location>
</feature>
<dbReference type="GeneID" id="81399335"/>
<keyword evidence="3" id="KW-1185">Reference proteome</keyword>
<proteinExistence type="predicted"/>
<gene>
    <name evidence="2" type="ORF">NUU61_009641</name>
</gene>
<name>A0A9W9JU67_9EURO</name>
<dbReference type="PANTHER" id="PTHR35361:SF1">
    <property type="entry name" value="OS08G0443700 PROTEIN"/>
    <property type="match status" value="1"/>
</dbReference>
<dbReference type="GO" id="GO:0016071">
    <property type="term" value="P:mRNA metabolic process"/>
    <property type="evidence" value="ECO:0007669"/>
    <property type="project" value="UniProtKB-ARBA"/>
</dbReference>
<evidence type="ECO:0000256" key="1">
    <source>
        <dbReference type="SAM" id="MobiDB-lite"/>
    </source>
</evidence>
<feature type="compositionally biased region" description="Basic residues" evidence="1">
    <location>
        <begin position="61"/>
        <end position="70"/>
    </location>
</feature>
<feature type="compositionally biased region" description="Low complexity" evidence="1">
    <location>
        <begin position="113"/>
        <end position="127"/>
    </location>
</feature>
<feature type="compositionally biased region" description="Polar residues" evidence="1">
    <location>
        <begin position="185"/>
        <end position="207"/>
    </location>
</feature>
<evidence type="ECO:0000313" key="2">
    <source>
        <dbReference type="EMBL" id="KAJ5081377.1"/>
    </source>
</evidence>
<feature type="region of interest" description="Disordered" evidence="1">
    <location>
        <begin position="1"/>
        <end position="459"/>
    </location>
</feature>